<evidence type="ECO:0000313" key="13">
    <source>
        <dbReference type="EMBL" id="PVH31592.1"/>
    </source>
</evidence>
<evidence type="ECO:0000256" key="8">
    <source>
        <dbReference type="ARBA" id="ARBA00023136"/>
    </source>
</evidence>
<evidence type="ECO:0000256" key="5">
    <source>
        <dbReference type="ARBA" id="ARBA00022692"/>
    </source>
</evidence>
<dbReference type="Proteomes" id="UP000243499">
    <property type="component" value="Chromosome 9"/>
</dbReference>
<keyword evidence="5 11" id="KW-0812">Transmembrane</keyword>
<dbReference type="Gene3D" id="1.20.1250.20">
    <property type="entry name" value="MFS general substrate transporter like domains"/>
    <property type="match status" value="1"/>
</dbReference>
<dbReference type="FunFam" id="1.20.1250.20:FF:000002">
    <property type="entry name" value="Sugar transport protein 13"/>
    <property type="match status" value="1"/>
</dbReference>
<dbReference type="CDD" id="cd17361">
    <property type="entry name" value="MFS_STP"/>
    <property type="match status" value="1"/>
</dbReference>
<dbReference type="GO" id="GO:0016020">
    <property type="term" value="C:membrane"/>
    <property type="evidence" value="ECO:0007669"/>
    <property type="project" value="UniProtKB-SubCell"/>
</dbReference>
<keyword evidence="7 11" id="KW-1133">Transmembrane helix</keyword>
<dbReference type="GO" id="GO:0015293">
    <property type="term" value="F:symporter activity"/>
    <property type="evidence" value="ECO:0007669"/>
    <property type="project" value="UniProtKB-KW"/>
</dbReference>
<sequence length="532" mass="57677">MTWGTFQSEVVKSRLQDHQNYPPATNSDTSLAPQTNPLSVQRHDSARHAYAGGVTSMDAFLQEFFPSVYREERTARGGGSGQYCKFDSQLLTAFTSSLYLAALVASFFVASVARSLGRRWSMFGGGVSFLAGAALNAAARDVAMLIVGRILLGVGVGFAGLSIPIYLSEMAPHRLRGTLNIGLQLMITVGIFSANLVNYGAARIRGGWGWRLSLGLAAVPAGIITAGSLFLPDTPSSLISRGYHEQARRVLRRIRGTHDVEDEYGDLVAASEAPGAVRRPWLDILRRRYRPQLAMAVLVPFFQQLTGINAIMFYAPVLFKTIGLGGDASLMSAVITGLVNIAATFVSIATVDRLGRRKLFFQGGCQMLLCQIIIGTLIGVEFGASGDGTIPKAFAAAVVAPICVYVAGFAWSWGPLGILVPSEIFPLEIRPAAQGVSVAVSMLCTFAVAQAFLPMLCRMQFGLFYFFGGWVLAMTLFVAAFLPETKGVPIEKMGVVWRTHWFWRRFVADEDGRAGNRDVEMDYRKAEGIAVR</sequence>
<evidence type="ECO:0000256" key="10">
    <source>
        <dbReference type="SAM" id="MobiDB-lite"/>
    </source>
</evidence>
<dbReference type="InterPro" id="IPR005828">
    <property type="entry name" value="MFS_sugar_transport-like"/>
</dbReference>
<evidence type="ECO:0000256" key="1">
    <source>
        <dbReference type="ARBA" id="ARBA00004141"/>
    </source>
</evidence>
<evidence type="ECO:0000256" key="6">
    <source>
        <dbReference type="ARBA" id="ARBA00022847"/>
    </source>
</evidence>
<keyword evidence="3 9" id="KW-0813">Transport</keyword>
<dbReference type="PROSITE" id="PS00216">
    <property type="entry name" value="SUGAR_TRANSPORT_1"/>
    <property type="match status" value="1"/>
</dbReference>
<keyword evidence="6" id="KW-0769">Symport</keyword>
<gene>
    <name evidence="13" type="ORF">PAHAL_9G184400</name>
</gene>
<feature type="transmembrane region" description="Helical" evidence="11">
    <location>
        <begin position="432"/>
        <end position="453"/>
    </location>
</feature>
<dbReference type="InterPro" id="IPR045262">
    <property type="entry name" value="STP/PLT_plant"/>
</dbReference>
<dbReference type="SUPFAM" id="SSF103473">
    <property type="entry name" value="MFS general substrate transporter"/>
    <property type="match status" value="1"/>
</dbReference>
<feature type="transmembrane region" description="Helical" evidence="11">
    <location>
        <begin position="145"/>
        <end position="167"/>
    </location>
</feature>
<dbReference type="PANTHER" id="PTHR23500:SF545">
    <property type="entry name" value="SUGAR TRANSPORT PROTEIN MST2"/>
    <property type="match status" value="1"/>
</dbReference>
<dbReference type="InterPro" id="IPR044778">
    <property type="entry name" value="MFS_STP/MST-like_plant"/>
</dbReference>
<evidence type="ECO:0000256" key="3">
    <source>
        <dbReference type="ARBA" id="ARBA00022448"/>
    </source>
</evidence>
<keyword evidence="8 11" id="KW-0472">Membrane</keyword>
<feature type="region of interest" description="Disordered" evidence="10">
    <location>
        <begin position="15"/>
        <end position="36"/>
    </location>
</feature>
<evidence type="ECO:0000256" key="7">
    <source>
        <dbReference type="ARBA" id="ARBA00022989"/>
    </source>
</evidence>
<protein>
    <recommendedName>
        <fullName evidence="12">Major facilitator superfamily (MFS) profile domain-containing protein</fullName>
    </recommendedName>
</protein>
<dbReference type="InterPro" id="IPR020846">
    <property type="entry name" value="MFS_dom"/>
</dbReference>
<dbReference type="AlphaFoldDB" id="A0A2T8I1R8"/>
<feature type="transmembrane region" description="Helical" evidence="11">
    <location>
        <begin position="293"/>
        <end position="317"/>
    </location>
</feature>
<dbReference type="EMBL" id="CM008054">
    <property type="protein sequence ID" value="PVH31592.1"/>
    <property type="molecule type" value="Genomic_DNA"/>
</dbReference>
<accession>A0A2T8I1R8</accession>
<name>A0A2T8I1R8_9POAL</name>
<dbReference type="NCBIfam" id="TIGR00879">
    <property type="entry name" value="SP"/>
    <property type="match status" value="1"/>
</dbReference>
<evidence type="ECO:0000256" key="11">
    <source>
        <dbReference type="SAM" id="Phobius"/>
    </source>
</evidence>
<dbReference type="InterPro" id="IPR036259">
    <property type="entry name" value="MFS_trans_sf"/>
</dbReference>
<dbReference type="PROSITE" id="PS00217">
    <property type="entry name" value="SUGAR_TRANSPORT_2"/>
    <property type="match status" value="1"/>
</dbReference>
<feature type="transmembrane region" description="Helical" evidence="11">
    <location>
        <begin position="363"/>
        <end position="382"/>
    </location>
</feature>
<feature type="transmembrane region" description="Helical" evidence="11">
    <location>
        <begin position="179"/>
        <end position="202"/>
    </location>
</feature>
<proteinExistence type="inferred from homology"/>
<feature type="transmembrane region" description="Helical" evidence="11">
    <location>
        <begin position="394"/>
        <end position="420"/>
    </location>
</feature>
<dbReference type="Pfam" id="PF00083">
    <property type="entry name" value="Sugar_tr"/>
    <property type="match status" value="1"/>
</dbReference>
<keyword evidence="4" id="KW-0762">Sugar transport</keyword>
<dbReference type="InterPro" id="IPR003663">
    <property type="entry name" value="Sugar/inositol_transpt"/>
</dbReference>
<reference evidence="13" key="1">
    <citation type="submission" date="2018-04" db="EMBL/GenBank/DDBJ databases">
        <title>WGS assembly of Panicum hallii.</title>
        <authorList>
            <person name="Lovell J."/>
            <person name="Jenkins J."/>
            <person name="Lowry D."/>
            <person name="Mamidi S."/>
            <person name="Sreedasyam A."/>
            <person name="Weng X."/>
            <person name="Barry K."/>
            <person name="Bonette J."/>
            <person name="Campitelli B."/>
            <person name="Daum C."/>
            <person name="Gordon S."/>
            <person name="Gould B."/>
            <person name="Lipzen A."/>
            <person name="Macqueen A."/>
            <person name="Palacio-Mejia J."/>
            <person name="Plott C."/>
            <person name="Shakirov E."/>
            <person name="Shu S."/>
            <person name="Yoshinaga Y."/>
            <person name="Zane M."/>
            <person name="Rokhsar D."/>
            <person name="Grimwood J."/>
            <person name="Schmutz J."/>
            <person name="Juenger T."/>
        </authorList>
    </citation>
    <scope>NUCLEOTIDE SEQUENCE [LARGE SCALE GENOMIC DNA]</scope>
    <source>
        <strain evidence="13">FIL2</strain>
    </source>
</reference>
<feature type="transmembrane region" description="Helical" evidence="11">
    <location>
        <begin position="208"/>
        <end position="231"/>
    </location>
</feature>
<feature type="compositionally biased region" description="Polar residues" evidence="10">
    <location>
        <begin position="18"/>
        <end position="36"/>
    </location>
</feature>
<dbReference type="Gramene" id="PVH31592">
    <property type="protein sequence ID" value="PVH31592"/>
    <property type="gene ID" value="PAHAL_9G184400"/>
</dbReference>
<feature type="domain" description="Major facilitator superfamily (MFS) profile" evidence="12">
    <location>
        <begin position="1"/>
        <end position="486"/>
    </location>
</feature>
<dbReference type="PRINTS" id="PR00171">
    <property type="entry name" value="SUGRTRNSPORT"/>
</dbReference>
<evidence type="ECO:0000259" key="12">
    <source>
        <dbReference type="PROSITE" id="PS50850"/>
    </source>
</evidence>
<organism evidence="13">
    <name type="scientific">Panicum hallii</name>
    <dbReference type="NCBI Taxonomy" id="206008"/>
    <lineage>
        <taxon>Eukaryota</taxon>
        <taxon>Viridiplantae</taxon>
        <taxon>Streptophyta</taxon>
        <taxon>Embryophyta</taxon>
        <taxon>Tracheophyta</taxon>
        <taxon>Spermatophyta</taxon>
        <taxon>Magnoliopsida</taxon>
        <taxon>Liliopsida</taxon>
        <taxon>Poales</taxon>
        <taxon>Poaceae</taxon>
        <taxon>PACMAD clade</taxon>
        <taxon>Panicoideae</taxon>
        <taxon>Panicodae</taxon>
        <taxon>Paniceae</taxon>
        <taxon>Panicinae</taxon>
        <taxon>Panicum</taxon>
        <taxon>Panicum sect. Panicum</taxon>
    </lineage>
</organism>
<dbReference type="InterPro" id="IPR005829">
    <property type="entry name" value="Sugar_transporter_CS"/>
</dbReference>
<comment type="similarity">
    <text evidence="2 9">Belongs to the major facilitator superfamily. Sugar transporter (TC 2.A.1.1) family.</text>
</comment>
<dbReference type="GO" id="GO:0015145">
    <property type="term" value="F:monosaccharide transmembrane transporter activity"/>
    <property type="evidence" value="ECO:0007669"/>
    <property type="project" value="InterPro"/>
</dbReference>
<feature type="transmembrane region" description="Helical" evidence="11">
    <location>
        <begin position="329"/>
        <end position="351"/>
    </location>
</feature>
<feature type="transmembrane region" description="Helical" evidence="11">
    <location>
        <begin position="120"/>
        <end position="139"/>
    </location>
</feature>
<feature type="transmembrane region" description="Helical" evidence="11">
    <location>
        <begin position="459"/>
        <end position="482"/>
    </location>
</feature>
<evidence type="ECO:0000256" key="2">
    <source>
        <dbReference type="ARBA" id="ARBA00010992"/>
    </source>
</evidence>
<comment type="subcellular location">
    <subcellularLocation>
        <location evidence="1">Membrane</location>
        <topology evidence="1">Multi-pass membrane protein</topology>
    </subcellularLocation>
</comment>
<dbReference type="PROSITE" id="PS50850">
    <property type="entry name" value="MFS"/>
    <property type="match status" value="1"/>
</dbReference>
<feature type="transmembrane region" description="Helical" evidence="11">
    <location>
        <begin position="90"/>
        <end position="113"/>
    </location>
</feature>
<evidence type="ECO:0000256" key="9">
    <source>
        <dbReference type="RuleBase" id="RU003346"/>
    </source>
</evidence>
<dbReference type="PANTHER" id="PTHR23500">
    <property type="entry name" value="SOLUTE CARRIER FAMILY 2, FACILITATED GLUCOSE TRANSPORTER"/>
    <property type="match status" value="1"/>
</dbReference>
<evidence type="ECO:0000256" key="4">
    <source>
        <dbReference type="ARBA" id="ARBA00022597"/>
    </source>
</evidence>